<evidence type="ECO:0000313" key="1">
    <source>
        <dbReference type="EMBL" id="KTD31691.1"/>
    </source>
</evidence>
<protein>
    <submittedName>
        <fullName evidence="2">Uncharacterized protein</fullName>
    </submittedName>
</protein>
<evidence type="ECO:0000313" key="3">
    <source>
        <dbReference type="Proteomes" id="UP000054985"/>
    </source>
</evidence>
<gene>
    <name evidence="1" type="ORF">Lmor_2567</name>
    <name evidence="2" type="ORF">NCTC12239_01150</name>
</gene>
<accession>A0A378JYX5</accession>
<evidence type="ECO:0000313" key="4">
    <source>
        <dbReference type="Proteomes" id="UP000254040"/>
    </source>
</evidence>
<dbReference type="EMBL" id="UGOG01000001">
    <property type="protein sequence ID" value="STX62229.1"/>
    <property type="molecule type" value="Genomic_DNA"/>
</dbReference>
<dbReference type="AlphaFoldDB" id="A0A378JYX5"/>
<sequence length="151" mass="16945">MAEIIKPILTGRPFDSTAHRFITMFRPIQETPTKHSDFVAFVATPVLDFFVLDTIFALDASIRILNATASLLKAVYNWTLHQQETSKLIDKATDKELDDFSRNVDGIISAFVAQIFNMIFSLASLITRPIASIIEALDGDVIEESELAHRF</sequence>
<proteinExistence type="predicted"/>
<dbReference type="EMBL" id="LNYN01000035">
    <property type="protein sequence ID" value="KTD31691.1"/>
    <property type="molecule type" value="Genomic_DNA"/>
</dbReference>
<keyword evidence="3" id="KW-1185">Reference proteome</keyword>
<name>A0A378JYX5_9GAMM</name>
<evidence type="ECO:0000313" key="2">
    <source>
        <dbReference type="EMBL" id="STX62229.1"/>
    </source>
</evidence>
<dbReference type="RefSeq" id="WP_028385320.1">
    <property type="nucleotide sequence ID" value="NZ_CAAAJG010000019.1"/>
</dbReference>
<reference evidence="1 3" key="1">
    <citation type="submission" date="2015-11" db="EMBL/GenBank/DDBJ databases">
        <title>Genomic analysis of 38 Legionella species identifies large and diverse effector repertoires.</title>
        <authorList>
            <person name="Burstein D."/>
            <person name="Amaro F."/>
            <person name="Zusman T."/>
            <person name="Lifshitz Z."/>
            <person name="Cohen O."/>
            <person name="Gilbert J.A."/>
            <person name="Pupko T."/>
            <person name="Shuman H.A."/>
            <person name="Segal G."/>
        </authorList>
    </citation>
    <scope>NUCLEOTIDE SEQUENCE [LARGE SCALE GENOMIC DNA]</scope>
    <source>
        <strain evidence="1 3">ATCC 43877</strain>
    </source>
</reference>
<dbReference type="Proteomes" id="UP000254040">
    <property type="component" value="Unassembled WGS sequence"/>
</dbReference>
<reference evidence="2 4" key="2">
    <citation type="submission" date="2018-06" db="EMBL/GenBank/DDBJ databases">
        <authorList>
            <consortium name="Pathogen Informatics"/>
            <person name="Doyle S."/>
        </authorList>
    </citation>
    <scope>NUCLEOTIDE SEQUENCE [LARGE SCALE GENOMIC DNA]</scope>
    <source>
        <strain evidence="2 4">NCTC12239</strain>
    </source>
</reference>
<organism evidence="2 4">
    <name type="scientific">Legionella moravica</name>
    <dbReference type="NCBI Taxonomy" id="39962"/>
    <lineage>
        <taxon>Bacteria</taxon>
        <taxon>Pseudomonadati</taxon>
        <taxon>Pseudomonadota</taxon>
        <taxon>Gammaproteobacteria</taxon>
        <taxon>Legionellales</taxon>
        <taxon>Legionellaceae</taxon>
        <taxon>Legionella</taxon>
    </lineage>
</organism>
<dbReference type="Proteomes" id="UP000054985">
    <property type="component" value="Unassembled WGS sequence"/>
</dbReference>
<dbReference type="OrthoDB" id="5637144at2"/>